<dbReference type="KEGG" id="ccho:CCHOA_09650"/>
<dbReference type="Proteomes" id="UP000269019">
    <property type="component" value="Chromosome"/>
</dbReference>
<dbReference type="AlphaFoldDB" id="A0A3G6J962"/>
<protein>
    <submittedName>
        <fullName evidence="1">Uncharacterized protein</fullName>
    </submittedName>
</protein>
<organism evidence="1 2">
    <name type="scientific">Corynebacterium choanae</name>
    <dbReference type="NCBI Taxonomy" id="1862358"/>
    <lineage>
        <taxon>Bacteria</taxon>
        <taxon>Bacillati</taxon>
        <taxon>Actinomycetota</taxon>
        <taxon>Actinomycetes</taxon>
        <taxon>Mycobacteriales</taxon>
        <taxon>Corynebacteriaceae</taxon>
        <taxon>Corynebacterium</taxon>
    </lineage>
</organism>
<name>A0A3G6J962_9CORY</name>
<proteinExistence type="predicted"/>
<dbReference type="EMBL" id="CP033896">
    <property type="protein sequence ID" value="AZA14313.1"/>
    <property type="molecule type" value="Genomic_DNA"/>
</dbReference>
<evidence type="ECO:0000313" key="1">
    <source>
        <dbReference type="EMBL" id="AZA14313.1"/>
    </source>
</evidence>
<reference evidence="1 2" key="1">
    <citation type="submission" date="2018-11" db="EMBL/GenBank/DDBJ databases">
        <authorList>
            <person name="Kleinhagauer T."/>
            <person name="Glaeser S.P."/>
            <person name="Spergser J."/>
            <person name="Ruckert C."/>
            <person name="Kaempfer P."/>
            <person name="Busse H.-J."/>
        </authorList>
    </citation>
    <scope>NUCLEOTIDE SEQUENCE [LARGE SCALE GENOMIC DNA]</scope>
    <source>
        <strain evidence="1 2">200CH</strain>
    </source>
</reference>
<evidence type="ECO:0000313" key="2">
    <source>
        <dbReference type="Proteomes" id="UP000269019"/>
    </source>
</evidence>
<gene>
    <name evidence="1" type="ORF">CCHOA_09650</name>
</gene>
<sequence length="103" mass="11325">MLLGGFFRFEVAVDCFADDFEDAAVFAACLGFEGFGVVDDVDVRDAAAEFYEDDLERAVAFGELVDGVCEGFRDLLVAESVFECGVEDAHEATSRPSSCRRYR</sequence>
<accession>A0A3G6J962</accession>
<keyword evidence="2" id="KW-1185">Reference proteome</keyword>